<dbReference type="KEGG" id="phet:94287563"/>
<evidence type="ECO:0000313" key="3">
    <source>
        <dbReference type="Proteomes" id="UP000674318"/>
    </source>
</evidence>
<comment type="caution">
    <text evidence="2">The sequence shown here is derived from an EMBL/GenBank/DDBJ whole genome shotgun (WGS) entry which is preliminary data.</text>
</comment>
<dbReference type="PANTHER" id="PTHR46533:SF1">
    <property type="entry name" value="ZINC FINGER MYND DOMAIN-CONTAINING PROTEIN 12"/>
    <property type="match status" value="1"/>
</dbReference>
<dbReference type="InterPro" id="IPR053248">
    <property type="entry name" value="Zinc_finger_MYND_domain"/>
</dbReference>
<dbReference type="OrthoDB" id="674604at2759"/>
<reference evidence="2 3" key="1">
    <citation type="submission" date="2021-02" db="EMBL/GenBank/DDBJ databases">
        <title>Porcisia hertigi Genome sequencing and assembly.</title>
        <authorList>
            <person name="Almutairi H."/>
            <person name="Gatherer D."/>
        </authorList>
    </citation>
    <scope>NUCLEOTIDE SEQUENCE [LARGE SCALE GENOMIC DNA]</scope>
    <source>
        <strain evidence="2 3">C119</strain>
    </source>
</reference>
<name>A0A836KZM5_9TRYP</name>
<dbReference type="Gene3D" id="1.25.40.10">
    <property type="entry name" value="Tetratricopeptide repeat domain"/>
    <property type="match status" value="2"/>
</dbReference>
<evidence type="ECO:0000256" key="1">
    <source>
        <dbReference type="SAM" id="MobiDB-lite"/>
    </source>
</evidence>
<accession>A0A836KZM5</accession>
<dbReference type="AlphaFoldDB" id="A0A836KZM5"/>
<dbReference type="RefSeq" id="XP_067753643.1">
    <property type="nucleotide sequence ID" value="XM_067897486.1"/>
</dbReference>
<keyword evidence="3" id="KW-1185">Reference proteome</keyword>
<feature type="region of interest" description="Disordered" evidence="1">
    <location>
        <begin position="386"/>
        <end position="411"/>
    </location>
</feature>
<dbReference type="EMBL" id="JAFJZO010000035">
    <property type="protein sequence ID" value="KAG5492859.1"/>
    <property type="molecule type" value="Genomic_DNA"/>
</dbReference>
<dbReference type="Proteomes" id="UP000674318">
    <property type="component" value="Chromosome 35"/>
</dbReference>
<sequence>MSRSSKETTSSAAGMPATGGVKHSKNKRASSLAVTTHDKGQYDITNVTWGTLQPRFEELLKLLDTPITGVNALKVRTATRQRISSAIVALLDKAQEECRLLLLSGDAAAAEKAGVLVLQLREKFYKPNHIQLVPAYFHLARTKQYLECYGEAEDMLSLAQYIMLKHTDMATISMKATLHQSFGLLYAADNKLEAAVQQLSRANYYLSLLHGQRHVLTTFSYFDLGNVMATKANMESAMALYDAVKEIWYTHLVSALTDVVARREDMRAQLKYSENTPVQELRRACYVTAHEFGEDNLMDASKMLHGIYSIQKKRFHVAHPSPVRAEFILGLFLLWTDKEPEAQSHLMAARVGSQRFYGPRHPVVQEIESWCTKFELSYAATEDEFAEDEEASVMESEASTHNQNDTGAVPS</sequence>
<dbReference type="InterPro" id="IPR011990">
    <property type="entry name" value="TPR-like_helical_dom_sf"/>
</dbReference>
<feature type="region of interest" description="Disordered" evidence="1">
    <location>
        <begin position="1"/>
        <end position="34"/>
    </location>
</feature>
<dbReference type="PANTHER" id="PTHR46533">
    <property type="entry name" value="ZINC FINGER MYND DOMAIN-CONTAINING PROTEIN 12"/>
    <property type="match status" value="1"/>
</dbReference>
<gene>
    <name evidence="2" type="ORF">JKF63_01439</name>
</gene>
<organism evidence="2 3">
    <name type="scientific">Porcisia hertigi</name>
    <dbReference type="NCBI Taxonomy" id="2761500"/>
    <lineage>
        <taxon>Eukaryota</taxon>
        <taxon>Discoba</taxon>
        <taxon>Euglenozoa</taxon>
        <taxon>Kinetoplastea</taxon>
        <taxon>Metakinetoplastina</taxon>
        <taxon>Trypanosomatida</taxon>
        <taxon>Trypanosomatidae</taxon>
        <taxon>Leishmaniinae</taxon>
        <taxon>Porcisia</taxon>
    </lineage>
</organism>
<evidence type="ECO:0000313" key="2">
    <source>
        <dbReference type="EMBL" id="KAG5492859.1"/>
    </source>
</evidence>
<dbReference type="GeneID" id="94287563"/>
<proteinExistence type="predicted"/>
<feature type="compositionally biased region" description="Polar residues" evidence="1">
    <location>
        <begin position="397"/>
        <end position="411"/>
    </location>
</feature>
<protein>
    <submittedName>
        <fullName evidence="2">Uncharacterized protein</fullName>
    </submittedName>
</protein>